<dbReference type="InParanoid" id="A0A2I4D9E5"/>
<dbReference type="AlphaFoldDB" id="A0A2I4D9E5"/>
<name>A0A2I4D9E5_AUSLI</name>
<evidence type="ECO:0000256" key="2">
    <source>
        <dbReference type="ARBA" id="ARBA00022786"/>
    </source>
</evidence>
<evidence type="ECO:0000256" key="1">
    <source>
        <dbReference type="ARBA" id="ARBA00022679"/>
    </source>
</evidence>
<keyword evidence="2" id="KW-0833">Ubl conjugation pathway</keyword>
<dbReference type="InterPro" id="IPR000569">
    <property type="entry name" value="HECT_dom"/>
</dbReference>
<dbReference type="Gene3D" id="3.30.2410.10">
    <property type="entry name" value="Hect, E3 ligase catalytic domain"/>
    <property type="match status" value="1"/>
</dbReference>
<feature type="region of interest" description="Disordered" evidence="3">
    <location>
        <begin position="36"/>
        <end position="62"/>
    </location>
</feature>
<keyword evidence="5" id="KW-1185">Reference proteome</keyword>
<protein>
    <submittedName>
        <fullName evidence="6">Uncharacterized protein LOC106536203</fullName>
    </submittedName>
</protein>
<reference evidence="6" key="1">
    <citation type="submission" date="2025-08" db="UniProtKB">
        <authorList>
            <consortium name="RefSeq"/>
        </authorList>
    </citation>
    <scope>IDENTIFICATION</scope>
</reference>
<sequence length="393" mass="44517">MAINVPDEDIEIQFGPLSSHADETLDPTLLWIPDDINPFQHSTPNDGTASSTSTMEQPSQSDKEICCVQIRRINVVSDVINIFMEPTVMSVQLKMELTNEKAFDSDGVSREVYSAFWEHFLEQCEGEDERVPRLRPDFTEKHWQAVGRVWLKGYLDHNIIPIQLSPAFILACFQGVNSVDTELLMMSFSKFLSAPERVAVDRALQGNMDEDAEEDLLDLFSRIGSHSLPSKENLQASLSTIAHKVLLQEPKFVIDSFHSCFYNAVPSLGTKESIIELYKSKKATNKKVAQMIQPSSETLNSQEQTALSYLLRYVRSIDQRKLETFLRFCTGSTVLCKDKIEIMFNKLSGLNRRVVAHTCGAVLELPCTYKSYPEFRTELDNMLSGDCFTMDIL</sequence>
<dbReference type="OrthoDB" id="8921497at2759"/>
<accession>A0A2I4D9E5</accession>
<feature type="domain" description="HECT" evidence="4">
    <location>
        <begin position="131"/>
        <end position="380"/>
    </location>
</feature>
<dbReference type="Proteomes" id="UP000192220">
    <property type="component" value="Unplaced"/>
</dbReference>
<gene>
    <name evidence="6" type="primary">LOC106536203</name>
</gene>
<dbReference type="InterPro" id="IPR035983">
    <property type="entry name" value="Hect_E3_ubiquitin_ligase"/>
</dbReference>
<dbReference type="Gene3D" id="3.90.1750.10">
    <property type="entry name" value="Hect, E3 ligase catalytic domains"/>
    <property type="match status" value="1"/>
</dbReference>
<organism evidence="5 6">
    <name type="scientific">Austrofundulus limnaeus</name>
    <name type="common">Annual killifish</name>
    <dbReference type="NCBI Taxonomy" id="52670"/>
    <lineage>
        <taxon>Eukaryota</taxon>
        <taxon>Metazoa</taxon>
        <taxon>Chordata</taxon>
        <taxon>Craniata</taxon>
        <taxon>Vertebrata</taxon>
        <taxon>Euteleostomi</taxon>
        <taxon>Actinopterygii</taxon>
        <taxon>Neopterygii</taxon>
        <taxon>Teleostei</taxon>
        <taxon>Neoteleostei</taxon>
        <taxon>Acanthomorphata</taxon>
        <taxon>Ovalentaria</taxon>
        <taxon>Atherinomorphae</taxon>
        <taxon>Cyprinodontiformes</taxon>
        <taxon>Rivulidae</taxon>
        <taxon>Austrofundulus</taxon>
    </lineage>
</organism>
<dbReference type="RefSeq" id="XP_013888865.1">
    <property type="nucleotide sequence ID" value="XM_014033411.1"/>
</dbReference>
<evidence type="ECO:0000313" key="5">
    <source>
        <dbReference type="Proteomes" id="UP000192220"/>
    </source>
</evidence>
<evidence type="ECO:0000313" key="6">
    <source>
        <dbReference type="RefSeq" id="XP_013888865.1"/>
    </source>
</evidence>
<evidence type="ECO:0000259" key="4">
    <source>
        <dbReference type="Pfam" id="PF00632"/>
    </source>
</evidence>
<evidence type="ECO:0000256" key="3">
    <source>
        <dbReference type="SAM" id="MobiDB-lite"/>
    </source>
</evidence>
<proteinExistence type="predicted"/>
<dbReference type="GO" id="GO:0004842">
    <property type="term" value="F:ubiquitin-protein transferase activity"/>
    <property type="evidence" value="ECO:0007669"/>
    <property type="project" value="InterPro"/>
</dbReference>
<dbReference type="GeneID" id="106536203"/>
<keyword evidence="1" id="KW-0808">Transferase</keyword>
<dbReference type="SUPFAM" id="SSF56204">
    <property type="entry name" value="Hect, E3 ligase catalytic domain"/>
    <property type="match status" value="1"/>
</dbReference>
<dbReference type="KEGG" id="alim:106536203"/>
<dbReference type="Pfam" id="PF00632">
    <property type="entry name" value="HECT"/>
    <property type="match status" value="1"/>
</dbReference>
<feature type="compositionally biased region" description="Polar residues" evidence="3">
    <location>
        <begin position="39"/>
        <end position="60"/>
    </location>
</feature>